<dbReference type="OrthoDB" id="10016361at2759"/>
<dbReference type="Proteomes" id="UP000663829">
    <property type="component" value="Unassembled WGS sequence"/>
</dbReference>
<proteinExistence type="predicted"/>
<dbReference type="PANTHER" id="PTHR28037">
    <property type="entry name" value="ALCOHOL O-ACETYLTRANSFERASE 1-RELATED"/>
    <property type="match status" value="1"/>
</dbReference>
<dbReference type="Pfam" id="PF07247">
    <property type="entry name" value="AATase"/>
    <property type="match status" value="1"/>
</dbReference>
<evidence type="ECO:0000313" key="4">
    <source>
        <dbReference type="EMBL" id="CAF4081625.1"/>
    </source>
</evidence>
<dbReference type="InterPro" id="IPR010828">
    <property type="entry name" value="Atf2/Sli1-like"/>
</dbReference>
<dbReference type="Proteomes" id="UP000682733">
    <property type="component" value="Unassembled WGS sequence"/>
</dbReference>
<dbReference type="EMBL" id="CAJNOQ010002217">
    <property type="protein sequence ID" value="CAF0945721.1"/>
    <property type="molecule type" value="Genomic_DNA"/>
</dbReference>
<name>A0A814CW69_9BILA</name>
<dbReference type="Proteomes" id="UP000681722">
    <property type="component" value="Unassembled WGS sequence"/>
</dbReference>
<sequence>MDLFRVQLTRELTGLEKLLCLHGNWFTIAHVACLTGDQTILISNTDYVIRQLLKRHDRLRSRLQIQRDHTNLINEIPLLETLEYDDKLFSNPEILKLFYRIIYTDDVNEWKQFTEDECNRNVYNEELTMIFPLFHVLFVLRKVEHEQFHMILFSNHCISDGHSGYSILNDFLTLTTSTLKREELVNQIILPHITDLTPKPFGIFFNLISFFAQKFYSYLFKSHLPKIPIKSTFLSQQKDHRYLLFQPIRIKFLFSSSTNEHYEQLKEVCHRRQLTLHGPLYACLLLTIHQCFLLKKRTKQITINDSLEQFDIELDYDMRLRVPQSPLTKHSVGCFIAVATNHIGQVPLHTTFWSFARQCLTITTKVLENYEVYLNLHIMKNIIDDTKTFSKVTTQHCPNGIMAEMSFSNVGKYSFDTSVYKDRLHLRSVHVVNNGSIYHTSTIAFVSCVEQLDFSLAHEMEHEQDAHVFLERYVKLVEQCPLFDENITLYDILCE</sequence>
<evidence type="ECO:0000313" key="5">
    <source>
        <dbReference type="Proteomes" id="UP000663829"/>
    </source>
</evidence>
<dbReference type="PANTHER" id="PTHR28037:SF1">
    <property type="entry name" value="ALCOHOL O-ACETYLTRANSFERASE 1-RELATED"/>
    <property type="match status" value="1"/>
</dbReference>
<keyword evidence="5" id="KW-1185">Reference proteome</keyword>
<accession>A0A814CW69</accession>
<organism evidence="1 5">
    <name type="scientific">Didymodactylos carnosus</name>
    <dbReference type="NCBI Taxonomy" id="1234261"/>
    <lineage>
        <taxon>Eukaryota</taxon>
        <taxon>Metazoa</taxon>
        <taxon>Spiralia</taxon>
        <taxon>Gnathifera</taxon>
        <taxon>Rotifera</taxon>
        <taxon>Eurotatoria</taxon>
        <taxon>Bdelloidea</taxon>
        <taxon>Philodinida</taxon>
        <taxon>Philodinidae</taxon>
        <taxon>Didymodactylos</taxon>
    </lineage>
</organism>
<evidence type="ECO:0000313" key="2">
    <source>
        <dbReference type="EMBL" id="CAF1276574.1"/>
    </source>
</evidence>
<dbReference type="Proteomes" id="UP000677228">
    <property type="component" value="Unassembled WGS sequence"/>
</dbReference>
<dbReference type="InterPro" id="IPR052058">
    <property type="entry name" value="Alcohol_O-acetyltransferase"/>
</dbReference>
<dbReference type="EMBL" id="CAJOBC010002217">
    <property type="protein sequence ID" value="CAF3721889.1"/>
    <property type="molecule type" value="Genomic_DNA"/>
</dbReference>
<evidence type="ECO:0000313" key="1">
    <source>
        <dbReference type="EMBL" id="CAF0945721.1"/>
    </source>
</evidence>
<protein>
    <recommendedName>
        <fullName evidence="6">Condensation domain-containing protein</fullName>
    </recommendedName>
</protein>
<dbReference type="SUPFAM" id="SSF52777">
    <property type="entry name" value="CoA-dependent acyltransferases"/>
    <property type="match status" value="1"/>
</dbReference>
<dbReference type="EMBL" id="CAJNOK010018131">
    <property type="protein sequence ID" value="CAF1276574.1"/>
    <property type="molecule type" value="Genomic_DNA"/>
</dbReference>
<dbReference type="EMBL" id="CAJOBA010039692">
    <property type="protein sequence ID" value="CAF4081625.1"/>
    <property type="molecule type" value="Genomic_DNA"/>
</dbReference>
<evidence type="ECO:0000313" key="3">
    <source>
        <dbReference type="EMBL" id="CAF3721889.1"/>
    </source>
</evidence>
<dbReference type="AlphaFoldDB" id="A0A814CW69"/>
<evidence type="ECO:0008006" key="6">
    <source>
        <dbReference type="Google" id="ProtNLM"/>
    </source>
</evidence>
<reference evidence="1" key="1">
    <citation type="submission" date="2021-02" db="EMBL/GenBank/DDBJ databases">
        <authorList>
            <person name="Nowell W R."/>
        </authorList>
    </citation>
    <scope>NUCLEOTIDE SEQUENCE</scope>
</reference>
<comment type="caution">
    <text evidence="1">The sequence shown here is derived from an EMBL/GenBank/DDBJ whole genome shotgun (WGS) entry which is preliminary data.</text>
</comment>
<gene>
    <name evidence="1" type="ORF">GPM918_LOCUS10961</name>
    <name evidence="2" type="ORF">OVA965_LOCUS27439</name>
    <name evidence="3" type="ORF">SRO942_LOCUS10962</name>
    <name evidence="4" type="ORF">TMI583_LOCUS28183</name>
</gene>